<dbReference type="KEGG" id="dpte:113799285"/>
<evidence type="ECO:0000313" key="1">
    <source>
        <dbReference type="Proteomes" id="UP000515146"/>
    </source>
</evidence>
<gene>
    <name evidence="2" type="primary">LOC113799285</name>
</gene>
<dbReference type="GeneID" id="113799285"/>
<keyword evidence="1" id="KW-1185">Reference proteome</keyword>
<proteinExistence type="predicted"/>
<dbReference type="Gene3D" id="2.10.80.10">
    <property type="entry name" value="Lipase, subunit A"/>
    <property type="match status" value="1"/>
</dbReference>
<evidence type="ECO:0000313" key="2">
    <source>
        <dbReference type="RefSeq" id="XP_027205697.1"/>
    </source>
</evidence>
<name>A0A6P6YKE4_DERPT</name>
<dbReference type="RefSeq" id="XP_027205697.1">
    <property type="nucleotide sequence ID" value="XM_027349896.1"/>
</dbReference>
<dbReference type="OrthoDB" id="6417232at2759"/>
<protein>
    <submittedName>
        <fullName evidence="2">Uncharacterized protein LOC113799285</fullName>
    </submittedName>
</protein>
<organism evidence="1 2">
    <name type="scientific">Dermatophagoides pteronyssinus</name>
    <name type="common">European house dust mite</name>
    <dbReference type="NCBI Taxonomy" id="6956"/>
    <lineage>
        <taxon>Eukaryota</taxon>
        <taxon>Metazoa</taxon>
        <taxon>Ecdysozoa</taxon>
        <taxon>Arthropoda</taxon>
        <taxon>Chelicerata</taxon>
        <taxon>Arachnida</taxon>
        <taxon>Acari</taxon>
        <taxon>Acariformes</taxon>
        <taxon>Sarcoptiformes</taxon>
        <taxon>Astigmata</taxon>
        <taxon>Psoroptidia</taxon>
        <taxon>Analgoidea</taxon>
        <taxon>Pyroglyphidae</taxon>
        <taxon>Dermatophagoidinae</taxon>
        <taxon>Dermatophagoides</taxon>
    </lineage>
</organism>
<accession>A0A6P6YKE4</accession>
<reference evidence="2" key="1">
    <citation type="submission" date="2025-08" db="UniProtKB">
        <authorList>
            <consortium name="RefSeq"/>
        </authorList>
    </citation>
    <scope>IDENTIFICATION</scope>
    <source>
        <strain evidence="2">Airmid</strain>
    </source>
</reference>
<dbReference type="InParanoid" id="A0A6P6YKE4"/>
<sequence>MATNSLNQTNSRMFCLLLLFLLSSHFICSSFAAITRKYCQTSNDCNENQCCIESPMGKKFCLDYERSGETCFYRFRMPTCGCARGLKCVSTSPMQPGDWNHDYICSRVRPFQYHKLVPYFNDNDDDNHL</sequence>
<dbReference type="AlphaFoldDB" id="A0A6P6YKE4"/>
<dbReference type="Proteomes" id="UP000515146">
    <property type="component" value="Unplaced"/>
</dbReference>